<reference evidence="6" key="1">
    <citation type="submission" date="2012-11" db="EMBL/GenBank/DDBJ databases">
        <authorList>
            <person name="Lucero-Rivera Y.E."/>
            <person name="Tovar-Ramirez D."/>
        </authorList>
    </citation>
    <scope>NUCLEOTIDE SEQUENCE [LARGE SCALE GENOMIC DNA]</scope>
    <source>
        <strain evidence="6">Araruama</strain>
    </source>
</reference>
<organism evidence="5 6">
    <name type="scientific">Candidatus Magnetoglobus multicellularis str. Araruama</name>
    <dbReference type="NCBI Taxonomy" id="890399"/>
    <lineage>
        <taxon>Bacteria</taxon>
        <taxon>Pseudomonadati</taxon>
        <taxon>Thermodesulfobacteriota</taxon>
        <taxon>Desulfobacteria</taxon>
        <taxon>Desulfobacterales</taxon>
        <taxon>Desulfobacteraceae</taxon>
        <taxon>Candidatus Magnetoglobus</taxon>
    </lineage>
</organism>
<sequence length="280" mass="31950">MSDETYQYPDIFALETGNQWTYFKNINGVVSKITENVYRDSFNFDVETFKITQTSSIEEPTSINWYQRSNDSMILKGFETTGQLIDLFYKFTNNTGLAEVWNPFVIDETRTSQATGTNEIIEFQMSLDVSVISRETITIPLGTFQAFKLKCNKTLDVISMSTTESEEYTIWVVPYLPVLKFYYPKEGYQIELSSFKIKGGTIDNESDTDNDTLKDYEELILFQTNPSKCDTDNDGINDNIEIENGTDPLTKNSEISGDVTNDGLIDLKDVIKILKSLVNH</sequence>
<comment type="subcellular location">
    <subcellularLocation>
        <location evidence="1">Secreted</location>
    </subcellularLocation>
</comment>
<keyword evidence="3" id="KW-0732">Signal</keyword>
<proteinExistence type="predicted"/>
<dbReference type="InterPro" id="IPR028974">
    <property type="entry name" value="TSP_type-3_rpt"/>
</dbReference>
<protein>
    <recommendedName>
        <fullName evidence="7">Dockerin domain-containing protein</fullName>
    </recommendedName>
</protein>
<evidence type="ECO:0000256" key="4">
    <source>
        <dbReference type="ARBA" id="ARBA00022837"/>
    </source>
</evidence>
<dbReference type="InterPro" id="IPR059100">
    <property type="entry name" value="TSP3_bac"/>
</dbReference>
<comment type="caution">
    <text evidence="5">The sequence shown here is derived from an EMBL/GenBank/DDBJ whole genome shotgun (WGS) entry which is preliminary data.</text>
</comment>
<dbReference type="GO" id="GO:0005509">
    <property type="term" value="F:calcium ion binding"/>
    <property type="evidence" value="ECO:0007669"/>
    <property type="project" value="InterPro"/>
</dbReference>
<dbReference type="Pfam" id="PF18884">
    <property type="entry name" value="TSP3_bac"/>
    <property type="match status" value="2"/>
</dbReference>
<evidence type="ECO:0008006" key="7">
    <source>
        <dbReference type="Google" id="ProtNLM"/>
    </source>
</evidence>
<keyword evidence="2" id="KW-0964">Secreted</keyword>
<gene>
    <name evidence="5" type="ORF">OMM_03861</name>
</gene>
<evidence type="ECO:0000256" key="3">
    <source>
        <dbReference type="ARBA" id="ARBA00022729"/>
    </source>
</evidence>
<evidence type="ECO:0000256" key="2">
    <source>
        <dbReference type="ARBA" id="ARBA00022525"/>
    </source>
</evidence>
<accession>A0A1V1P425</accession>
<evidence type="ECO:0000313" key="5">
    <source>
        <dbReference type="EMBL" id="ETR69561.1"/>
    </source>
</evidence>
<name>A0A1V1P425_9BACT</name>
<dbReference type="SUPFAM" id="SSF103647">
    <property type="entry name" value="TSP type-3 repeat"/>
    <property type="match status" value="1"/>
</dbReference>
<evidence type="ECO:0000256" key="1">
    <source>
        <dbReference type="ARBA" id="ARBA00004613"/>
    </source>
</evidence>
<dbReference type="AlphaFoldDB" id="A0A1V1P425"/>
<dbReference type="Gene3D" id="2.40.360.20">
    <property type="match status" value="1"/>
</dbReference>
<keyword evidence="4" id="KW-0106">Calcium</keyword>
<evidence type="ECO:0000313" key="6">
    <source>
        <dbReference type="Proteomes" id="UP000189670"/>
    </source>
</evidence>
<dbReference type="EMBL" id="ATBP01000613">
    <property type="protein sequence ID" value="ETR69561.1"/>
    <property type="molecule type" value="Genomic_DNA"/>
</dbReference>
<dbReference type="Proteomes" id="UP000189670">
    <property type="component" value="Unassembled WGS sequence"/>
</dbReference>